<name>A0ABT9SD91_9BURK</name>
<accession>A0ABT9SD91</accession>
<feature type="compositionally biased region" description="Low complexity" evidence="1">
    <location>
        <begin position="63"/>
        <end position="83"/>
    </location>
</feature>
<dbReference type="PANTHER" id="PTHR43737:SF1">
    <property type="entry name" value="DUF1501 DOMAIN-CONTAINING PROTEIN"/>
    <property type="match status" value="1"/>
</dbReference>
<dbReference type="PANTHER" id="PTHR43737">
    <property type="entry name" value="BLL7424 PROTEIN"/>
    <property type="match status" value="1"/>
</dbReference>
<organism evidence="2 3">
    <name type="scientific">Variovorax ginsengisoli</name>
    <dbReference type="NCBI Taxonomy" id="363844"/>
    <lineage>
        <taxon>Bacteria</taxon>
        <taxon>Pseudomonadati</taxon>
        <taxon>Pseudomonadota</taxon>
        <taxon>Betaproteobacteria</taxon>
        <taxon>Burkholderiales</taxon>
        <taxon>Comamonadaceae</taxon>
        <taxon>Variovorax</taxon>
    </lineage>
</organism>
<evidence type="ECO:0000313" key="3">
    <source>
        <dbReference type="Proteomes" id="UP001226867"/>
    </source>
</evidence>
<dbReference type="Pfam" id="PF08811">
    <property type="entry name" value="DUF1800"/>
    <property type="match status" value="1"/>
</dbReference>
<sequence>MKPLPSPSFDSNPVEADAHPGVMRAAPERADRRPFIRRAAFVGTSLASAVLAACGGGGGGSGTTTASGAGSGTTTVGGAASTPSDPVAVAEAAATAAAARFLLRAQFSASDSDIAAVRSQGEAGWLAAQFAAPATTAGWDWINGRPRGALTIDDMLWNQLMSSSDAVRKRVALALSEIFVVSATVITYWPDLMYAAYWDILNAGASGNFRTLLENVTLSPAMGYYLNSAGSQKENAAGRMPDENYAREVMQLMTIGLYQLEQDGSVKKGADGLPLYTYTQDDVVNLARVFTGYNVDILASERGTFNIPGSSTMIESNAWTRRPMALTASNHSMLAATFLGTTVPANTEGKAALGMALDALFNHPNVGPFIGRQLIQRLVTSNPSPAYIARVARAFASNSAGVRGDMPSVVMAVLLDPEARGTEGLADPKFGKLREPMLRFVQWGRTFRVDSKLGTWKIGSTANDTSLGQSPLRSPSVFNFFRPGYVPPSTAMAGTGQVAPEFQLVNESSVSGYLNFIQRAIGTGFNNRDVVADYTPELALVLDPVALVARLNLLLTANQLSASTCDLIATALGTPALTTASSDAAKNNRVYAAILLVMASAEYIVQK</sequence>
<feature type="region of interest" description="Disordered" evidence="1">
    <location>
        <begin position="58"/>
        <end position="83"/>
    </location>
</feature>
<dbReference type="Proteomes" id="UP001226867">
    <property type="component" value="Unassembled WGS sequence"/>
</dbReference>
<evidence type="ECO:0000256" key="1">
    <source>
        <dbReference type="SAM" id="MobiDB-lite"/>
    </source>
</evidence>
<dbReference type="InterPro" id="IPR014917">
    <property type="entry name" value="DUF1800"/>
</dbReference>
<dbReference type="RefSeq" id="WP_307692072.1">
    <property type="nucleotide sequence ID" value="NZ_JAUSRO010000017.1"/>
</dbReference>
<dbReference type="EMBL" id="JAUSRO010000017">
    <property type="protein sequence ID" value="MDP9902325.1"/>
    <property type="molecule type" value="Genomic_DNA"/>
</dbReference>
<proteinExistence type="predicted"/>
<keyword evidence="3" id="KW-1185">Reference proteome</keyword>
<evidence type="ECO:0000313" key="2">
    <source>
        <dbReference type="EMBL" id="MDP9902325.1"/>
    </source>
</evidence>
<protein>
    <submittedName>
        <fullName evidence="2">Uncharacterized protein (DUF1800 family)</fullName>
    </submittedName>
</protein>
<feature type="region of interest" description="Disordered" evidence="1">
    <location>
        <begin position="1"/>
        <end position="29"/>
    </location>
</feature>
<comment type="caution">
    <text evidence="2">The sequence shown here is derived from an EMBL/GenBank/DDBJ whole genome shotgun (WGS) entry which is preliminary data.</text>
</comment>
<gene>
    <name evidence="2" type="ORF">J2W36_004602</name>
</gene>
<reference evidence="2 3" key="1">
    <citation type="submission" date="2023-07" db="EMBL/GenBank/DDBJ databases">
        <title>Sorghum-associated microbial communities from plants grown in Nebraska, USA.</title>
        <authorList>
            <person name="Schachtman D."/>
        </authorList>
    </citation>
    <scope>NUCLEOTIDE SEQUENCE [LARGE SCALE GENOMIC DNA]</scope>
    <source>
        <strain evidence="2 3">DS1607</strain>
    </source>
</reference>